<organism evidence="1 2">
    <name type="scientific">Tritrichomonas musculus</name>
    <dbReference type="NCBI Taxonomy" id="1915356"/>
    <lineage>
        <taxon>Eukaryota</taxon>
        <taxon>Metamonada</taxon>
        <taxon>Parabasalia</taxon>
        <taxon>Tritrichomonadida</taxon>
        <taxon>Tritrichomonadidae</taxon>
        <taxon>Tritrichomonas</taxon>
    </lineage>
</organism>
<evidence type="ECO:0000313" key="2">
    <source>
        <dbReference type="Proteomes" id="UP001470230"/>
    </source>
</evidence>
<dbReference type="SUPFAM" id="SSF48403">
    <property type="entry name" value="Ankyrin repeat"/>
    <property type="match status" value="1"/>
</dbReference>
<dbReference type="EMBL" id="JAPFFF010000015">
    <property type="protein sequence ID" value="KAK8867134.1"/>
    <property type="molecule type" value="Genomic_DNA"/>
</dbReference>
<accession>A0ABR2IQB6</accession>
<dbReference type="PANTHER" id="PTHR24159:SF5">
    <property type="entry name" value="ANK_REP_REGION DOMAIN-CONTAINING PROTEIN"/>
    <property type="match status" value="1"/>
</dbReference>
<dbReference type="Proteomes" id="UP001470230">
    <property type="component" value="Unassembled WGS sequence"/>
</dbReference>
<evidence type="ECO:0000313" key="1">
    <source>
        <dbReference type="EMBL" id="KAK8867134.1"/>
    </source>
</evidence>
<protein>
    <recommendedName>
        <fullName evidence="3">DUF3447 domain-containing protein</fullName>
    </recommendedName>
</protein>
<keyword evidence="2" id="KW-1185">Reference proteome</keyword>
<evidence type="ECO:0008006" key="3">
    <source>
        <dbReference type="Google" id="ProtNLM"/>
    </source>
</evidence>
<name>A0ABR2IQB6_9EUKA</name>
<gene>
    <name evidence="1" type="ORF">M9Y10_010108</name>
</gene>
<comment type="caution">
    <text evidence="1">The sequence shown here is derived from an EMBL/GenBank/DDBJ whole genome shotgun (WGS) entry which is preliminary data.</text>
</comment>
<reference evidence="1 2" key="1">
    <citation type="submission" date="2024-04" db="EMBL/GenBank/DDBJ databases">
        <title>Tritrichomonas musculus Genome.</title>
        <authorList>
            <person name="Alves-Ferreira E."/>
            <person name="Grigg M."/>
            <person name="Lorenzi H."/>
            <person name="Galac M."/>
        </authorList>
    </citation>
    <scope>NUCLEOTIDE SEQUENCE [LARGE SCALE GENOMIC DNA]</scope>
    <source>
        <strain evidence="1 2">EAF2021</strain>
    </source>
</reference>
<sequence>MREIQIHICEYLDNTDDADQNFEDLSSLLTFQQNQPDIQELKSILYIISKISKNHHRGPFFIEKIKKIIIHLKKAIKQSFSNIEIFDFFKKNKLILLFLIEEGILEFDSTISSQISKYKDYFLPEISKFNATQNSIEIPENYEEKRHKGENDSCLCEIIRNDDIDEFIIYYSKTNFSLSKTIEPSIYETNSFLEDKNPTLIEYSTFFGSIQIVRFLFQNSVILSPSLWIYAIHAQNAEIIHFLEENKVHPKDISFLECLTESIKCHHNDLAMYIKENLLEKFDNHSNYSEIEIFSAFEYHNFQFIPTKNNEKYFFYCAVKYDYFKLVEYYRNIEGLNINEPIIHELFFKIISKQNIF</sequence>
<proteinExistence type="predicted"/>
<dbReference type="PANTHER" id="PTHR24159">
    <property type="match status" value="1"/>
</dbReference>
<dbReference type="InterPro" id="IPR036770">
    <property type="entry name" value="Ankyrin_rpt-contain_sf"/>
</dbReference>